<proteinExistence type="predicted"/>
<dbReference type="Proteomes" id="UP000886210">
    <property type="component" value="Unassembled WGS sequence"/>
</dbReference>
<name>A0A7C0Y2W3_THELI</name>
<dbReference type="Pfam" id="PF09891">
    <property type="entry name" value="DUF2118"/>
    <property type="match status" value="1"/>
</dbReference>
<reference evidence="1" key="1">
    <citation type="journal article" date="2020" name="mSystems">
        <title>Genome- and Community-Level Interaction Insights into Carbon Utilization and Element Cycling Functions of Hydrothermarchaeota in Hydrothermal Sediment.</title>
        <authorList>
            <person name="Zhou Z."/>
            <person name="Liu Y."/>
            <person name="Xu W."/>
            <person name="Pan J."/>
            <person name="Luo Z.H."/>
            <person name="Li M."/>
        </authorList>
    </citation>
    <scope>NUCLEOTIDE SEQUENCE [LARGE SCALE GENOMIC DNA]</scope>
    <source>
        <strain evidence="1">HyVt-151</strain>
    </source>
</reference>
<dbReference type="EMBL" id="DQYG01000048">
    <property type="protein sequence ID" value="HDD31223.1"/>
    <property type="molecule type" value="Genomic_DNA"/>
</dbReference>
<accession>A0A7C0Y2W3</accession>
<evidence type="ECO:0000313" key="1">
    <source>
        <dbReference type="EMBL" id="HDD31223.1"/>
    </source>
</evidence>
<dbReference type="Gene3D" id="2.40.50.100">
    <property type="match status" value="1"/>
</dbReference>
<protein>
    <submittedName>
        <fullName evidence="1">DUF2118 domain-containing protein</fullName>
    </submittedName>
</protein>
<comment type="caution">
    <text evidence="1">The sequence shown here is derived from an EMBL/GenBank/DDBJ whole genome shotgun (WGS) entry which is preliminary data.</text>
</comment>
<sequence length="164" mass="19262">MEKLPQLFVEADFEECFEGDKAKVDCIIIQDNIEVRVQKGQKPPEFIDVKKAKFLRKEIYDRFHFYVDKYEHKMLCDARIILPDRRTEIRLYKGDELMLLPVEGFVSTIIAGVGNRVRKSDAFAAITTKKGEIHYLKPPKSGVVVYIDEFTNRPHYIYYILPEE</sequence>
<organism evidence="1">
    <name type="scientific">Thermococcus litoralis</name>
    <dbReference type="NCBI Taxonomy" id="2265"/>
    <lineage>
        <taxon>Archaea</taxon>
        <taxon>Methanobacteriati</taxon>
        <taxon>Methanobacteriota</taxon>
        <taxon>Thermococci</taxon>
        <taxon>Thermococcales</taxon>
        <taxon>Thermococcaceae</taxon>
        <taxon>Thermococcus</taxon>
    </lineage>
</organism>
<dbReference type="InterPro" id="IPR019217">
    <property type="entry name" value="DUF2118"/>
</dbReference>
<dbReference type="AlphaFoldDB" id="A0A7C0Y2W3"/>
<gene>
    <name evidence="1" type="ORF">ENF72_01175</name>
</gene>